<feature type="compositionally biased region" description="Basic and acidic residues" evidence="1">
    <location>
        <begin position="70"/>
        <end position="87"/>
    </location>
</feature>
<evidence type="ECO:0000259" key="2">
    <source>
        <dbReference type="Pfam" id="PF01624"/>
    </source>
</evidence>
<feature type="compositionally biased region" description="Acidic residues" evidence="1">
    <location>
        <begin position="49"/>
        <end position="58"/>
    </location>
</feature>
<dbReference type="Proteomes" id="UP000462212">
    <property type="component" value="Unassembled WGS sequence"/>
</dbReference>
<keyword evidence="4" id="KW-1185">Reference proteome</keyword>
<dbReference type="InterPro" id="IPR016151">
    <property type="entry name" value="DNA_mismatch_repair_MutS_N"/>
</dbReference>
<dbReference type="EMBL" id="QGMJ01000093">
    <property type="protein sequence ID" value="TVY42561.1"/>
    <property type="molecule type" value="Genomic_DNA"/>
</dbReference>
<gene>
    <name evidence="3" type="primary">msh3_1</name>
    <name evidence="3" type="ORF">LSUB1_G001219</name>
</gene>
<feature type="domain" description="DNA mismatch repair protein MutS-like N-terminal" evidence="2">
    <location>
        <begin position="203"/>
        <end position="298"/>
    </location>
</feature>
<dbReference type="SUPFAM" id="SSF55271">
    <property type="entry name" value="DNA repair protein MutS, domain I"/>
    <property type="match status" value="1"/>
</dbReference>
<dbReference type="GO" id="GO:0005524">
    <property type="term" value="F:ATP binding"/>
    <property type="evidence" value="ECO:0007669"/>
    <property type="project" value="InterPro"/>
</dbReference>
<dbReference type="Gene3D" id="3.40.1170.10">
    <property type="entry name" value="DNA repair protein MutS, domain I"/>
    <property type="match status" value="1"/>
</dbReference>
<protein>
    <submittedName>
        <fullName evidence="3">DNA mismatch repair protein</fullName>
    </submittedName>
</protein>
<evidence type="ECO:0000313" key="3">
    <source>
        <dbReference type="EMBL" id="TVY42561.1"/>
    </source>
</evidence>
<dbReference type="GO" id="GO:0006298">
    <property type="term" value="P:mismatch repair"/>
    <property type="evidence" value="ECO:0007669"/>
    <property type="project" value="InterPro"/>
</dbReference>
<feature type="compositionally biased region" description="Acidic residues" evidence="1">
    <location>
        <begin position="172"/>
        <end position="186"/>
    </location>
</feature>
<reference evidence="3 4" key="1">
    <citation type="submission" date="2018-05" db="EMBL/GenBank/DDBJ databases">
        <title>Genome sequencing and assembly of the regulated plant pathogen Lachnellula willkommii and related sister species for the development of diagnostic species identification markers.</title>
        <authorList>
            <person name="Giroux E."/>
            <person name="Bilodeau G."/>
        </authorList>
    </citation>
    <scope>NUCLEOTIDE SEQUENCE [LARGE SCALE GENOMIC DNA]</scope>
    <source>
        <strain evidence="3 4">CBS 197.66</strain>
    </source>
</reference>
<evidence type="ECO:0000256" key="1">
    <source>
        <dbReference type="SAM" id="MobiDB-lite"/>
    </source>
</evidence>
<feature type="compositionally biased region" description="Basic and acidic residues" evidence="1">
    <location>
        <begin position="140"/>
        <end position="151"/>
    </location>
</feature>
<dbReference type="OrthoDB" id="121051at2759"/>
<comment type="caution">
    <text evidence="3">The sequence shown here is derived from an EMBL/GenBank/DDBJ whole genome shotgun (WGS) entry which is preliminary data.</text>
</comment>
<sequence>MGKPTPTSSKQQSISSFFTPKTVNGLSKSQPSQASQPPPARGSSYVNDDLYDENDEEPLQSITNGASKRPVAEDANDRPSKRVRNEEPSTDAQSSGFFSAAPPRQTSQAKPSPRTERYLYNGSSQIAGVESIPEEEEDDQATKAKKEELHKKFVKKLGHPDSLKRRYQAPEETADAEGDEDEEDEITAPAKTKKKGAKTGKLTPLELQVLDIKRKHMDTLLIVEVGYKFKFFGEDARDAAKVLSIVCIPGKFRYDEHPSEAHLDRFASASIPTHRLPVHARRLVQAGHKIGVVRQIETAL</sequence>
<organism evidence="3 4">
    <name type="scientific">Lachnellula subtilissima</name>
    <dbReference type="NCBI Taxonomy" id="602034"/>
    <lineage>
        <taxon>Eukaryota</taxon>
        <taxon>Fungi</taxon>
        <taxon>Dikarya</taxon>
        <taxon>Ascomycota</taxon>
        <taxon>Pezizomycotina</taxon>
        <taxon>Leotiomycetes</taxon>
        <taxon>Helotiales</taxon>
        <taxon>Lachnaceae</taxon>
        <taxon>Lachnellula</taxon>
    </lineage>
</organism>
<name>A0A8H8UFU7_9HELO</name>
<dbReference type="AlphaFoldDB" id="A0A8H8UFU7"/>
<proteinExistence type="predicted"/>
<accession>A0A8H8UFU7</accession>
<dbReference type="GO" id="GO:0030983">
    <property type="term" value="F:mismatched DNA binding"/>
    <property type="evidence" value="ECO:0007669"/>
    <property type="project" value="InterPro"/>
</dbReference>
<dbReference type="InterPro" id="IPR007695">
    <property type="entry name" value="DNA_mismatch_repair_MutS-lik_N"/>
</dbReference>
<feature type="compositionally biased region" description="Polar residues" evidence="1">
    <location>
        <begin position="1"/>
        <end position="28"/>
    </location>
</feature>
<dbReference type="Pfam" id="PF01624">
    <property type="entry name" value="MutS_I"/>
    <property type="match status" value="1"/>
</dbReference>
<evidence type="ECO:0000313" key="4">
    <source>
        <dbReference type="Proteomes" id="UP000462212"/>
    </source>
</evidence>
<feature type="region of interest" description="Disordered" evidence="1">
    <location>
        <begin position="1"/>
        <end position="198"/>
    </location>
</feature>